<sequence length="165" mass="18858">MKSVVYKGNVHDLATLKDRTTLQVMEMNVDLLRPEACTKAAKIKLVVDFCIFFVAACTDPECNDQSDVLIDIEWNVFIVSRHIENPPFLVINNSLVLISFDEMTPQNMRAMTVKRYHRQPMKLCKPFVLSEDQSNITLNLLMSITHMNGLSNVSMKTKNRLLPIT</sequence>
<evidence type="ECO:0000313" key="1">
    <source>
        <dbReference type="EMBL" id="GBN46300.1"/>
    </source>
</evidence>
<accession>A0A4Y2P7A5</accession>
<gene>
    <name evidence="1" type="ORF">AVEN_5329_1</name>
</gene>
<dbReference type="EMBL" id="BGPR01010464">
    <property type="protein sequence ID" value="GBN46300.1"/>
    <property type="molecule type" value="Genomic_DNA"/>
</dbReference>
<name>A0A4Y2P7A5_ARAVE</name>
<dbReference type="Proteomes" id="UP000499080">
    <property type="component" value="Unassembled WGS sequence"/>
</dbReference>
<organism evidence="1 2">
    <name type="scientific">Araneus ventricosus</name>
    <name type="common">Orbweaver spider</name>
    <name type="synonym">Epeira ventricosa</name>
    <dbReference type="NCBI Taxonomy" id="182803"/>
    <lineage>
        <taxon>Eukaryota</taxon>
        <taxon>Metazoa</taxon>
        <taxon>Ecdysozoa</taxon>
        <taxon>Arthropoda</taxon>
        <taxon>Chelicerata</taxon>
        <taxon>Arachnida</taxon>
        <taxon>Araneae</taxon>
        <taxon>Araneomorphae</taxon>
        <taxon>Entelegynae</taxon>
        <taxon>Araneoidea</taxon>
        <taxon>Araneidae</taxon>
        <taxon>Araneus</taxon>
    </lineage>
</organism>
<evidence type="ECO:0000313" key="2">
    <source>
        <dbReference type="Proteomes" id="UP000499080"/>
    </source>
</evidence>
<dbReference type="AlphaFoldDB" id="A0A4Y2P7A5"/>
<keyword evidence="2" id="KW-1185">Reference proteome</keyword>
<protein>
    <submittedName>
        <fullName evidence="1">Uncharacterized protein</fullName>
    </submittedName>
</protein>
<reference evidence="1 2" key="1">
    <citation type="journal article" date="2019" name="Sci. Rep.">
        <title>Orb-weaving spider Araneus ventricosus genome elucidates the spidroin gene catalogue.</title>
        <authorList>
            <person name="Kono N."/>
            <person name="Nakamura H."/>
            <person name="Ohtoshi R."/>
            <person name="Moran D.A.P."/>
            <person name="Shinohara A."/>
            <person name="Yoshida Y."/>
            <person name="Fujiwara M."/>
            <person name="Mori M."/>
            <person name="Tomita M."/>
            <person name="Arakawa K."/>
        </authorList>
    </citation>
    <scope>NUCLEOTIDE SEQUENCE [LARGE SCALE GENOMIC DNA]</scope>
</reference>
<proteinExistence type="predicted"/>
<comment type="caution">
    <text evidence="1">The sequence shown here is derived from an EMBL/GenBank/DDBJ whole genome shotgun (WGS) entry which is preliminary data.</text>
</comment>